<dbReference type="Proteomes" id="UP000823749">
    <property type="component" value="Chromosome 4"/>
</dbReference>
<evidence type="ECO:0000259" key="2">
    <source>
        <dbReference type="Pfam" id="PF23247"/>
    </source>
</evidence>
<dbReference type="InterPro" id="IPR050905">
    <property type="entry name" value="Plant_NBS-LRR"/>
</dbReference>
<keyword evidence="1" id="KW-0611">Plant defense</keyword>
<feature type="domain" description="Disease resistance protein At4g27190-like leucine-rich repeats" evidence="2">
    <location>
        <begin position="47"/>
        <end position="135"/>
    </location>
</feature>
<dbReference type="PANTHER" id="PTHR33463:SF198">
    <property type="entry name" value="RPP4C3"/>
    <property type="match status" value="1"/>
</dbReference>
<evidence type="ECO:0000313" key="3">
    <source>
        <dbReference type="EMBL" id="KAG5552318.1"/>
    </source>
</evidence>
<evidence type="ECO:0000256" key="1">
    <source>
        <dbReference type="ARBA" id="ARBA00022821"/>
    </source>
</evidence>
<dbReference type="InterPro" id="IPR057135">
    <property type="entry name" value="At4g27190-like_LRR"/>
</dbReference>
<feature type="domain" description="Disease resistance protein At4g27190-like leucine-rich repeats" evidence="2">
    <location>
        <begin position="141"/>
        <end position="200"/>
    </location>
</feature>
<comment type="caution">
    <text evidence="3">The sequence shown here is derived from an EMBL/GenBank/DDBJ whole genome shotgun (WGS) entry which is preliminary data.</text>
</comment>
<dbReference type="SUPFAM" id="SSF52058">
    <property type="entry name" value="L domain-like"/>
    <property type="match status" value="1"/>
</dbReference>
<dbReference type="EMBL" id="JACTNZ010000004">
    <property type="protein sequence ID" value="KAG5552318.1"/>
    <property type="molecule type" value="Genomic_DNA"/>
</dbReference>
<accession>A0AAV6KJ86</accession>
<gene>
    <name evidence="3" type="ORF">RHGRI_010410</name>
</gene>
<organism evidence="3 4">
    <name type="scientific">Rhododendron griersonianum</name>
    <dbReference type="NCBI Taxonomy" id="479676"/>
    <lineage>
        <taxon>Eukaryota</taxon>
        <taxon>Viridiplantae</taxon>
        <taxon>Streptophyta</taxon>
        <taxon>Embryophyta</taxon>
        <taxon>Tracheophyta</taxon>
        <taxon>Spermatophyta</taxon>
        <taxon>Magnoliopsida</taxon>
        <taxon>eudicotyledons</taxon>
        <taxon>Gunneridae</taxon>
        <taxon>Pentapetalae</taxon>
        <taxon>asterids</taxon>
        <taxon>Ericales</taxon>
        <taxon>Ericaceae</taxon>
        <taxon>Ericoideae</taxon>
        <taxon>Rhodoreae</taxon>
        <taxon>Rhododendron</taxon>
    </lineage>
</organism>
<protein>
    <recommendedName>
        <fullName evidence="2">Disease resistance protein At4g27190-like leucine-rich repeats domain-containing protein</fullName>
    </recommendedName>
</protein>
<dbReference type="Gene3D" id="3.80.10.10">
    <property type="entry name" value="Ribonuclease Inhibitor"/>
    <property type="match status" value="1"/>
</dbReference>
<proteinExistence type="predicted"/>
<dbReference type="AlphaFoldDB" id="A0AAV6KJ86"/>
<reference evidence="3" key="1">
    <citation type="submission" date="2020-08" db="EMBL/GenBank/DDBJ databases">
        <title>Plant Genome Project.</title>
        <authorList>
            <person name="Zhang R.-G."/>
        </authorList>
    </citation>
    <scope>NUCLEOTIDE SEQUENCE</scope>
    <source>
        <strain evidence="3">WSP0</strain>
        <tissue evidence="3">Leaf</tissue>
    </source>
</reference>
<evidence type="ECO:0000313" key="4">
    <source>
        <dbReference type="Proteomes" id="UP000823749"/>
    </source>
</evidence>
<name>A0AAV6KJ86_9ERIC</name>
<sequence>MKSITEFEGEIDEDGLRNEVASPALEHLEMFGAPKITEIQDKQPIPQPKIEVESLCKLEHIVIEDCNQLLYVFPSNMLPQNLQQLEISDCDVLEVIFSEELKEKEAINYDIIVFPQLKFVTLRNLPKLKSFYTETQGFFSHKLKNLQKLTIRRCTKMEVIISNNPKDQKEATINDTILFPQLKIVELEKLPNLKSLCTETQLFFSNKDAFPVLETIRLDPKGTLEFLRNEMASTKEVSMEVRIFTCFSSLNKHLNVVQVAKKMTIMVNKAEDYDDGNLMFALEVVGTFRLLGDKSALE</sequence>
<dbReference type="Pfam" id="PF23247">
    <property type="entry name" value="LRR_RPS2"/>
    <property type="match status" value="2"/>
</dbReference>
<keyword evidence="4" id="KW-1185">Reference proteome</keyword>
<dbReference type="PANTHER" id="PTHR33463">
    <property type="entry name" value="NB-ARC DOMAIN-CONTAINING PROTEIN-RELATED"/>
    <property type="match status" value="1"/>
</dbReference>
<dbReference type="InterPro" id="IPR032675">
    <property type="entry name" value="LRR_dom_sf"/>
</dbReference>